<dbReference type="Proteomes" id="UP000559027">
    <property type="component" value="Unassembled WGS sequence"/>
</dbReference>
<keyword evidence="9" id="KW-0653">Protein transport</keyword>
<dbReference type="AlphaFoldDB" id="A0A8H5FU90"/>
<keyword evidence="16" id="KW-0812">Transmembrane</keyword>
<reference evidence="18 19" key="1">
    <citation type="journal article" date="2020" name="ISME J.">
        <title>Uncovering the hidden diversity of litter-decomposition mechanisms in mushroom-forming fungi.</title>
        <authorList>
            <person name="Floudas D."/>
            <person name="Bentzer J."/>
            <person name="Ahren D."/>
            <person name="Johansson T."/>
            <person name="Persson P."/>
            <person name="Tunlid A."/>
        </authorList>
    </citation>
    <scope>NUCLEOTIDE SEQUENCE [LARGE SCALE GENOMIC DNA]</scope>
    <source>
        <strain evidence="18 19">CBS 146.42</strain>
    </source>
</reference>
<comment type="catalytic activity">
    <reaction evidence="15">
        <text>a pyranoside + acceptor = a pyranosid-3,4-diulose + reduced acceptor.</text>
        <dbReference type="EC" id="1.1.99.29"/>
    </reaction>
</comment>
<dbReference type="InterPro" id="IPR007867">
    <property type="entry name" value="GMC_OxRtase_C"/>
</dbReference>
<evidence type="ECO:0000256" key="7">
    <source>
        <dbReference type="ARBA" id="ARBA00022448"/>
    </source>
</evidence>
<dbReference type="PANTHER" id="PTHR11552">
    <property type="entry name" value="GLUCOSE-METHANOL-CHOLINE GMC OXIDOREDUCTASE"/>
    <property type="match status" value="1"/>
</dbReference>
<keyword evidence="8" id="KW-0964">Secreted</keyword>
<evidence type="ECO:0000256" key="11">
    <source>
        <dbReference type="ARBA" id="ARBA00033986"/>
    </source>
</evidence>
<keyword evidence="7" id="KW-0813">Transport</keyword>
<feature type="transmembrane region" description="Helical" evidence="16">
    <location>
        <begin position="607"/>
        <end position="629"/>
    </location>
</feature>
<dbReference type="InterPro" id="IPR014752">
    <property type="entry name" value="Arrestin-like_C"/>
</dbReference>
<evidence type="ECO:0000256" key="13">
    <source>
        <dbReference type="ARBA" id="ARBA00034029"/>
    </source>
</evidence>
<dbReference type="GO" id="GO:0033718">
    <property type="term" value="F:pyranose dehydrogenase (acceptor) activity"/>
    <property type="evidence" value="ECO:0007669"/>
    <property type="project" value="UniProtKB-EC"/>
</dbReference>
<dbReference type="Pfam" id="PF05199">
    <property type="entry name" value="GMC_oxred_C"/>
    <property type="match status" value="1"/>
</dbReference>
<dbReference type="OrthoDB" id="3821113at2759"/>
<feature type="domain" description="Glucose-methanol-choline oxidoreductase N-terminal" evidence="17">
    <location>
        <begin position="538"/>
        <end position="552"/>
    </location>
</feature>
<comment type="catalytic activity">
    <reaction evidence="14">
        <text>a pyranoside + acceptor = a pyranosid-3-ulose + reduced acceptor.</text>
        <dbReference type="EC" id="1.1.99.29"/>
    </reaction>
</comment>
<dbReference type="SUPFAM" id="SSF51905">
    <property type="entry name" value="FAD/NAD(P)-binding domain"/>
    <property type="match status" value="1"/>
</dbReference>
<comment type="catalytic activity">
    <reaction evidence="12">
        <text>pyranose + acceptor = pyranos-2,3-diulose + reduced acceptor.</text>
        <dbReference type="EC" id="1.1.99.29"/>
    </reaction>
</comment>
<evidence type="ECO:0000256" key="2">
    <source>
        <dbReference type="ARBA" id="ARBA00004613"/>
    </source>
</evidence>
<keyword evidence="16" id="KW-1133">Transmembrane helix</keyword>
<dbReference type="PANTHER" id="PTHR11552:SF219">
    <property type="entry name" value="GLUCOSE-METHANOL-CHOLINE OXIDOREDUCTASE N-TERMINAL DOMAIN-CONTAINING PROTEIN"/>
    <property type="match status" value="1"/>
</dbReference>
<name>A0A8H5FU90_9AGAR</name>
<evidence type="ECO:0000256" key="10">
    <source>
        <dbReference type="ARBA" id="ARBA00024699"/>
    </source>
</evidence>
<dbReference type="InterPro" id="IPR036188">
    <property type="entry name" value="FAD/NAD-bd_sf"/>
</dbReference>
<dbReference type="FunFam" id="2.60.40.640:FF:000001">
    <property type="entry name" value="Vacuolar protein sorting-associated protein 26A"/>
    <property type="match status" value="1"/>
</dbReference>
<comment type="caution">
    <text evidence="18">The sequence shown here is derived from an EMBL/GenBank/DDBJ whole genome shotgun (WGS) entry which is preliminary data.</text>
</comment>
<comment type="subcellular location">
    <subcellularLocation>
        <location evidence="2">Secreted</location>
    </subcellularLocation>
</comment>
<evidence type="ECO:0000256" key="12">
    <source>
        <dbReference type="ARBA" id="ARBA00034010"/>
    </source>
</evidence>
<comment type="catalytic activity">
    <reaction evidence="11">
        <text>pyranose + acceptor = pyranos-2-ulose + reduced acceptor.</text>
        <dbReference type="EC" id="1.1.99.29"/>
    </reaction>
</comment>
<evidence type="ECO:0000256" key="4">
    <source>
        <dbReference type="ARBA" id="ARBA00010790"/>
    </source>
</evidence>
<keyword evidence="19" id="KW-1185">Reference proteome</keyword>
<evidence type="ECO:0000256" key="16">
    <source>
        <dbReference type="SAM" id="Phobius"/>
    </source>
</evidence>
<dbReference type="EC" id="1.1.99.29" evidence="6"/>
<gene>
    <name evidence="18" type="ORF">D9756_009730</name>
</gene>
<evidence type="ECO:0000256" key="8">
    <source>
        <dbReference type="ARBA" id="ARBA00022525"/>
    </source>
</evidence>
<dbReference type="InterPro" id="IPR000172">
    <property type="entry name" value="GMC_OxRdtase_N"/>
</dbReference>
<comment type="cofactor">
    <cofactor evidence="1">
        <name>FAD</name>
        <dbReference type="ChEBI" id="CHEBI:57692"/>
    </cofactor>
</comment>
<dbReference type="Pfam" id="PF03643">
    <property type="entry name" value="Vps26"/>
    <property type="match status" value="1"/>
</dbReference>
<organism evidence="18 19">
    <name type="scientific">Leucocoprinus leucothites</name>
    <dbReference type="NCBI Taxonomy" id="201217"/>
    <lineage>
        <taxon>Eukaryota</taxon>
        <taxon>Fungi</taxon>
        <taxon>Dikarya</taxon>
        <taxon>Basidiomycota</taxon>
        <taxon>Agaricomycotina</taxon>
        <taxon>Agaricomycetes</taxon>
        <taxon>Agaricomycetidae</taxon>
        <taxon>Agaricales</taxon>
        <taxon>Agaricineae</taxon>
        <taxon>Agaricaceae</taxon>
        <taxon>Leucocoprinus</taxon>
    </lineage>
</organism>
<dbReference type="SUPFAM" id="SSF81296">
    <property type="entry name" value="E set domains"/>
    <property type="match status" value="1"/>
</dbReference>
<dbReference type="InterPro" id="IPR014756">
    <property type="entry name" value="Ig_E-set"/>
</dbReference>
<dbReference type="Gene3D" id="3.30.560.10">
    <property type="entry name" value="Glucose Oxidase, domain 3"/>
    <property type="match status" value="1"/>
</dbReference>
<evidence type="ECO:0000256" key="15">
    <source>
        <dbReference type="ARBA" id="ARBA00034059"/>
    </source>
</evidence>
<protein>
    <recommendedName>
        <fullName evidence="6">pyranose dehydrogenase (acceptor)</fullName>
        <ecNumber evidence="6">1.1.99.29</ecNumber>
    </recommendedName>
</protein>
<evidence type="ECO:0000256" key="3">
    <source>
        <dbReference type="ARBA" id="ARBA00009100"/>
    </source>
</evidence>
<evidence type="ECO:0000256" key="1">
    <source>
        <dbReference type="ARBA" id="ARBA00001974"/>
    </source>
</evidence>
<evidence type="ECO:0000313" key="18">
    <source>
        <dbReference type="EMBL" id="KAF5348928.1"/>
    </source>
</evidence>
<dbReference type="InterPro" id="IPR028934">
    <property type="entry name" value="Vps26-related"/>
</dbReference>
<dbReference type="GO" id="GO:0006886">
    <property type="term" value="P:intracellular protein transport"/>
    <property type="evidence" value="ECO:0007669"/>
    <property type="project" value="InterPro"/>
</dbReference>
<dbReference type="PROSITE" id="PS00624">
    <property type="entry name" value="GMC_OXRED_2"/>
    <property type="match status" value="1"/>
</dbReference>
<evidence type="ECO:0000259" key="17">
    <source>
        <dbReference type="PROSITE" id="PS00624"/>
    </source>
</evidence>
<comment type="subunit">
    <text evidence="5">Monomer.</text>
</comment>
<comment type="similarity">
    <text evidence="4">Belongs to the GMC oxidoreductase family.</text>
</comment>
<keyword evidence="16" id="KW-0472">Membrane</keyword>
<dbReference type="GO" id="GO:0050660">
    <property type="term" value="F:flavin adenine dinucleotide binding"/>
    <property type="evidence" value="ECO:0007669"/>
    <property type="project" value="InterPro"/>
</dbReference>
<evidence type="ECO:0000256" key="9">
    <source>
        <dbReference type="ARBA" id="ARBA00022927"/>
    </source>
</evidence>
<dbReference type="SUPFAM" id="SSF54373">
    <property type="entry name" value="FAD-linked reductases, C-terminal domain"/>
    <property type="match status" value="1"/>
</dbReference>
<dbReference type="InterPro" id="IPR012132">
    <property type="entry name" value="GMC_OxRdtase"/>
</dbReference>
<proteinExistence type="inferred from homology"/>
<dbReference type="Pfam" id="PF00732">
    <property type="entry name" value="GMC_oxred_N"/>
    <property type="match status" value="1"/>
</dbReference>
<dbReference type="Gene3D" id="2.60.40.640">
    <property type="match status" value="2"/>
</dbReference>
<sequence>MAAFFFSSPIDVDIKLEGEDARKQMELKTEKEKVVSCPVYYDGDSVSGTVSIHVRDGKKVVHEGIKVEFVGSIELFYDRGHHHEFLSLSQELAAPGEMRQAQTYEFNFKNVEKQYESYQGINVKLRYFVRVSISRRMAEVNKEKDIWVHSFRMPPDSNNSIKMEVGIEDCLHIEFEYNKSKYHLKDVIVGKIYFLLVRIKIKHMELSIIRRETTGSPPNQYNESETITKFEIMDGAPVRASIATFSPEQEEQSWSNTAMWPFGSSYPEVAFHELHEKYDYIIVGGGTAGCVLANRLSALPDKTVLLVERGPVADTWASRVPLLSSDFSGGTGNQRRLTEYQPELGRQLELVNGSALGGSSRINQMLYTRGVQREYDIWAESGCEGWAWKDVEPFFKKSERSLEEVDDPGCHGKDGEWRNRSGPLFFPSYHQVLASCKKIGLPFIDDINSTKNSPFGCAQLHFTRDENQYRNSTYHAFLPAKLVKQRRNLHILTDAVVEKVVVGQQNTGTFAEGVEIASRTSTKRRTVMSEHEIVLCGGAFGSPQLLMLSGIGPSEHLREHGIQVIKDLPAVGDNLQDHLGVSIAYRIPMDHSLVSVEKSPWLFLTHLFYWLIWGTGMFLAPVLQLAVFFSSSMLNSEGLPTETKPLDPDTLPDIELIPMAYYGFSSEFDRSRGVFSFMSMLLHPQSTGNLRLTSATPDAPLMIDPKYLSNADDFEPLRAGLKLALRIGEDMRGRGHPLENWEAEMPQGEDDESMDNFIRRRSRTTYHYSSTCRMGPHEDIPGGGAVVDEQLKVFGVRGLRVADASVLPWVLGVHLQAPVVMVAEKCADMILHPKRE</sequence>
<comment type="function">
    <text evidence="10">Catalyzes the single-oxidation or sequential double oxidation reaction of carbohydrates primarily at carbon-2 and/or carbon-3 with the concomitant reduction of the flavin. The enzyme exhibits a broad sugar substrate specificity, oxidizing different aldopyranoses to the corresponding C-1, C-2, C-3 or C-1,2, C-2,3 and C-3,4 (di)dehydro sugars with substrate-specific regioselectivity. Accepts only a narrow range of electron acceptors such as substituted benzoquinones and complexed metal ions and reacts extremely slowly with O(2) as acceptor. May play a role in the natural recycling of plant matter by oxidizing all major monosaccharides in lignocellulose and by reducing quinone compounds or reactive radical species generated during lignin depolymerization.</text>
</comment>
<comment type="catalytic activity">
    <reaction evidence="13">
        <text>pyranose + acceptor = pyranos-3-ulose + reduced acceptor.</text>
        <dbReference type="EC" id="1.1.99.29"/>
    </reaction>
</comment>
<evidence type="ECO:0000256" key="14">
    <source>
        <dbReference type="ARBA" id="ARBA00034050"/>
    </source>
</evidence>
<dbReference type="EMBL" id="JAACJO010000018">
    <property type="protein sequence ID" value="KAF5348928.1"/>
    <property type="molecule type" value="Genomic_DNA"/>
</dbReference>
<evidence type="ECO:0000256" key="6">
    <source>
        <dbReference type="ARBA" id="ARBA00013177"/>
    </source>
</evidence>
<dbReference type="Gene3D" id="3.50.50.60">
    <property type="entry name" value="FAD/NAD(P)-binding domain"/>
    <property type="match status" value="1"/>
</dbReference>
<accession>A0A8H5FU90</accession>
<evidence type="ECO:0000256" key="5">
    <source>
        <dbReference type="ARBA" id="ARBA00011245"/>
    </source>
</evidence>
<evidence type="ECO:0000313" key="19">
    <source>
        <dbReference type="Proteomes" id="UP000559027"/>
    </source>
</evidence>
<comment type="similarity">
    <text evidence="3">Belongs to the VPS26 family.</text>
</comment>
<dbReference type="GO" id="GO:0005576">
    <property type="term" value="C:extracellular region"/>
    <property type="evidence" value="ECO:0007669"/>
    <property type="project" value="UniProtKB-SubCell"/>
</dbReference>